<reference evidence="1" key="2">
    <citation type="journal article" date="2015" name="Fish Shellfish Immunol.">
        <title>Early steps in the European eel (Anguilla anguilla)-Vibrio vulnificus interaction in the gills: Role of the RtxA13 toxin.</title>
        <authorList>
            <person name="Callol A."/>
            <person name="Pajuelo D."/>
            <person name="Ebbesson L."/>
            <person name="Teles M."/>
            <person name="MacKenzie S."/>
            <person name="Amaro C."/>
        </authorList>
    </citation>
    <scope>NUCLEOTIDE SEQUENCE</scope>
</reference>
<accession>A0A0E9VZK1</accession>
<organism evidence="1">
    <name type="scientific">Anguilla anguilla</name>
    <name type="common">European freshwater eel</name>
    <name type="synonym">Muraena anguilla</name>
    <dbReference type="NCBI Taxonomy" id="7936"/>
    <lineage>
        <taxon>Eukaryota</taxon>
        <taxon>Metazoa</taxon>
        <taxon>Chordata</taxon>
        <taxon>Craniata</taxon>
        <taxon>Vertebrata</taxon>
        <taxon>Euteleostomi</taxon>
        <taxon>Actinopterygii</taxon>
        <taxon>Neopterygii</taxon>
        <taxon>Teleostei</taxon>
        <taxon>Anguilliformes</taxon>
        <taxon>Anguillidae</taxon>
        <taxon>Anguilla</taxon>
    </lineage>
</organism>
<sequence>MANHVLAFFHLGEKVFLAGDLPVFTMSL</sequence>
<reference evidence="1" key="1">
    <citation type="submission" date="2014-11" db="EMBL/GenBank/DDBJ databases">
        <authorList>
            <person name="Amaro Gonzalez C."/>
        </authorList>
    </citation>
    <scope>NUCLEOTIDE SEQUENCE</scope>
</reference>
<protein>
    <submittedName>
        <fullName evidence="1">Uncharacterized protein</fullName>
    </submittedName>
</protein>
<name>A0A0E9VZK1_ANGAN</name>
<dbReference type="EMBL" id="GBXM01025086">
    <property type="protein sequence ID" value="JAH83491.1"/>
    <property type="molecule type" value="Transcribed_RNA"/>
</dbReference>
<dbReference type="AlphaFoldDB" id="A0A0E9VZK1"/>
<proteinExistence type="predicted"/>
<evidence type="ECO:0000313" key="1">
    <source>
        <dbReference type="EMBL" id="JAH83491.1"/>
    </source>
</evidence>